<comment type="caution">
    <text evidence="1">The sequence shown here is derived from an EMBL/GenBank/DDBJ whole genome shotgun (WGS) entry which is preliminary data.</text>
</comment>
<name>A0ABN9CQB7_9NEOB</name>
<proteinExistence type="predicted"/>
<dbReference type="Proteomes" id="UP001162483">
    <property type="component" value="Unassembled WGS sequence"/>
</dbReference>
<accession>A0ABN9CQB7</accession>
<keyword evidence="2" id="KW-1185">Reference proteome</keyword>
<protein>
    <submittedName>
        <fullName evidence="1">Uncharacterized protein</fullName>
    </submittedName>
</protein>
<sequence length="60" mass="6695">MRRCSANPRSLTLSCAPTMSLQYPRQCNPTDAGICHLGSIPCERRDVRGRNGGKFENDKK</sequence>
<evidence type="ECO:0000313" key="1">
    <source>
        <dbReference type="EMBL" id="CAI9562379.1"/>
    </source>
</evidence>
<dbReference type="EMBL" id="CATNWA010011825">
    <property type="protein sequence ID" value="CAI9562379.1"/>
    <property type="molecule type" value="Genomic_DNA"/>
</dbReference>
<gene>
    <name evidence="1" type="ORF">SPARVUS_LOCUS5597810</name>
</gene>
<reference evidence="1" key="1">
    <citation type="submission" date="2023-05" db="EMBL/GenBank/DDBJ databases">
        <authorList>
            <person name="Stuckert A."/>
        </authorList>
    </citation>
    <scope>NUCLEOTIDE SEQUENCE</scope>
</reference>
<organism evidence="1 2">
    <name type="scientific">Staurois parvus</name>
    <dbReference type="NCBI Taxonomy" id="386267"/>
    <lineage>
        <taxon>Eukaryota</taxon>
        <taxon>Metazoa</taxon>
        <taxon>Chordata</taxon>
        <taxon>Craniata</taxon>
        <taxon>Vertebrata</taxon>
        <taxon>Euteleostomi</taxon>
        <taxon>Amphibia</taxon>
        <taxon>Batrachia</taxon>
        <taxon>Anura</taxon>
        <taxon>Neobatrachia</taxon>
        <taxon>Ranoidea</taxon>
        <taxon>Ranidae</taxon>
        <taxon>Staurois</taxon>
    </lineage>
</organism>
<evidence type="ECO:0000313" key="2">
    <source>
        <dbReference type="Proteomes" id="UP001162483"/>
    </source>
</evidence>